<dbReference type="Proteomes" id="UP000184330">
    <property type="component" value="Unassembled WGS sequence"/>
</dbReference>
<keyword evidence="3" id="KW-1185">Reference proteome</keyword>
<evidence type="ECO:0000313" key="3">
    <source>
        <dbReference type="Proteomes" id="UP000184330"/>
    </source>
</evidence>
<gene>
    <name evidence="2" type="ORF">PAC_14949</name>
</gene>
<feature type="region of interest" description="Disordered" evidence="1">
    <location>
        <begin position="44"/>
        <end position="71"/>
    </location>
</feature>
<reference evidence="2 3" key="1">
    <citation type="submission" date="2016-03" db="EMBL/GenBank/DDBJ databases">
        <authorList>
            <person name="Ploux O."/>
        </authorList>
    </citation>
    <scope>NUCLEOTIDE SEQUENCE [LARGE SCALE GENOMIC DNA]</scope>
    <source>
        <strain evidence="2 3">UAMH 11012</strain>
    </source>
</reference>
<feature type="region of interest" description="Disordered" evidence="1">
    <location>
        <begin position="163"/>
        <end position="189"/>
    </location>
</feature>
<sequence length="189" mass="21589">MLPSPQLPQRTPIDEGLAQTMKHNIATTLRTLFHSIPAPFILSHRSATPTPSSLTTQSPTPPSTFQTSEQQTSHAFARIGNKLATLSNATKHHIYSRQFTRQIDLFTHRLTFMESQFGLAVKDGLGARWIGRNAGTRLMVLERDVDNEAMKFEREERRLRREYLRKGERGPPAYCENERDEVDPPAYEE</sequence>
<name>A0A1L7XJ29_9HELO</name>
<feature type="compositionally biased region" description="Acidic residues" evidence="1">
    <location>
        <begin position="178"/>
        <end position="189"/>
    </location>
</feature>
<feature type="compositionally biased region" description="Low complexity" evidence="1">
    <location>
        <begin position="46"/>
        <end position="71"/>
    </location>
</feature>
<organism evidence="2 3">
    <name type="scientific">Phialocephala subalpina</name>
    <dbReference type="NCBI Taxonomy" id="576137"/>
    <lineage>
        <taxon>Eukaryota</taxon>
        <taxon>Fungi</taxon>
        <taxon>Dikarya</taxon>
        <taxon>Ascomycota</taxon>
        <taxon>Pezizomycotina</taxon>
        <taxon>Leotiomycetes</taxon>
        <taxon>Helotiales</taxon>
        <taxon>Mollisiaceae</taxon>
        <taxon>Phialocephala</taxon>
        <taxon>Phialocephala fortinii species complex</taxon>
    </lineage>
</organism>
<proteinExistence type="predicted"/>
<protein>
    <submittedName>
        <fullName evidence="2">Uncharacterized protein</fullName>
    </submittedName>
</protein>
<dbReference type="EMBL" id="FJOG01000029">
    <property type="protein sequence ID" value="CZR65049.1"/>
    <property type="molecule type" value="Genomic_DNA"/>
</dbReference>
<dbReference type="AlphaFoldDB" id="A0A1L7XJ29"/>
<evidence type="ECO:0000313" key="2">
    <source>
        <dbReference type="EMBL" id="CZR65049.1"/>
    </source>
</evidence>
<evidence type="ECO:0000256" key="1">
    <source>
        <dbReference type="SAM" id="MobiDB-lite"/>
    </source>
</evidence>
<accession>A0A1L7XJ29</accession>